<dbReference type="RefSeq" id="WP_245726044.1">
    <property type="nucleotide sequence ID" value="NZ_FNNE01000009.1"/>
</dbReference>
<organism evidence="9 10">
    <name type="scientific">Marinobacter mobilis</name>
    <dbReference type="NCBI Taxonomy" id="488533"/>
    <lineage>
        <taxon>Bacteria</taxon>
        <taxon>Pseudomonadati</taxon>
        <taxon>Pseudomonadota</taxon>
        <taxon>Gammaproteobacteria</taxon>
        <taxon>Pseudomonadales</taxon>
        <taxon>Marinobacteraceae</taxon>
        <taxon>Marinobacter</taxon>
    </lineage>
</organism>
<keyword evidence="6" id="KW-0175">Coiled coil</keyword>
<dbReference type="GO" id="GO:0009424">
    <property type="term" value="C:bacterial-type flagellum hook"/>
    <property type="evidence" value="ECO:0007669"/>
    <property type="project" value="InterPro"/>
</dbReference>
<evidence type="ECO:0000313" key="10">
    <source>
        <dbReference type="Proteomes" id="UP000199675"/>
    </source>
</evidence>
<accession>A0A1H3BSE0</accession>
<evidence type="ECO:0000259" key="8">
    <source>
        <dbReference type="Pfam" id="PF00700"/>
    </source>
</evidence>
<comment type="similarity">
    <text evidence="3">Belongs to the bacterial flagellin family.</text>
</comment>
<dbReference type="PANTHER" id="PTHR42792:SF1">
    <property type="entry name" value="FLAGELLAR HOOK-ASSOCIATED PROTEIN 3"/>
    <property type="match status" value="1"/>
</dbReference>
<name>A0A1H3BSE0_9GAMM</name>
<dbReference type="GO" id="GO:0071973">
    <property type="term" value="P:bacterial-type flagellum-dependent cell motility"/>
    <property type="evidence" value="ECO:0007669"/>
    <property type="project" value="InterPro"/>
</dbReference>
<dbReference type="PANTHER" id="PTHR42792">
    <property type="entry name" value="FLAGELLIN"/>
    <property type="match status" value="1"/>
</dbReference>
<dbReference type="Gene3D" id="1.20.1330.10">
    <property type="entry name" value="f41 fragment of flagellin, N-terminal domain"/>
    <property type="match status" value="2"/>
</dbReference>
<evidence type="ECO:0000256" key="2">
    <source>
        <dbReference type="ARBA" id="ARBA00004613"/>
    </source>
</evidence>
<dbReference type="PRINTS" id="PR00207">
    <property type="entry name" value="FLAGELLIN"/>
</dbReference>
<dbReference type="AlphaFoldDB" id="A0A1H3BSE0"/>
<keyword evidence="9" id="KW-0969">Cilium</keyword>
<dbReference type="STRING" id="488533.SAMN04487960_109136"/>
<feature type="domain" description="Flagellin C-terminal" evidence="8">
    <location>
        <begin position="449"/>
        <end position="523"/>
    </location>
</feature>
<dbReference type="InterPro" id="IPR013384">
    <property type="entry name" value="Flagell_FlgL"/>
</dbReference>
<feature type="domain" description="Flagellin N-terminal" evidence="7">
    <location>
        <begin position="4"/>
        <end position="140"/>
    </location>
</feature>
<dbReference type="InterPro" id="IPR046358">
    <property type="entry name" value="Flagellin_C"/>
</dbReference>
<reference evidence="9 10" key="1">
    <citation type="submission" date="2016-10" db="EMBL/GenBank/DDBJ databases">
        <authorList>
            <person name="de Groot N.N."/>
        </authorList>
    </citation>
    <scope>NUCLEOTIDE SEQUENCE [LARGE SCALE GENOMIC DNA]</scope>
    <source>
        <strain evidence="9 10">CGMCC 1.7059</strain>
    </source>
</reference>
<comment type="subcellular location">
    <subcellularLocation>
        <location evidence="1">Bacterial flagellum</location>
    </subcellularLocation>
    <subcellularLocation>
        <location evidence="2">Secreted</location>
    </subcellularLocation>
</comment>
<keyword evidence="5" id="KW-0975">Bacterial flagellum</keyword>
<keyword evidence="10" id="KW-1185">Reference proteome</keyword>
<keyword evidence="9" id="KW-0966">Cell projection</keyword>
<feature type="coiled-coil region" evidence="6">
    <location>
        <begin position="17"/>
        <end position="80"/>
    </location>
</feature>
<dbReference type="Pfam" id="PF00669">
    <property type="entry name" value="Flagellin_N"/>
    <property type="match status" value="1"/>
</dbReference>
<dbReference type="EMBL" id="FNNE01000009">
    <property type="protein sequence ID" value="SDX44611.1"/>
    <property type="molecule type" value="Genomic_DNA"/>
</dbReference>
<evidence type="ECO:0000256" key="6">
    <source>
        <dbReference type="SAM" id="Coils"/>
    </source>
</evidence>
<dbReference type="Pfam" id="PF00700">
    <property type="entry name" value="Flagellin_C"/>
    <property type="match status" value="1"/>
</dbReference>
<dbReference type="InterPro" id="IPR001492">
    <property type="entry name" value="Flagellin"/>
</dbReference>
<gene>
    <name evidence="9" type="ORF">SAMN04487960_109136</name>
</gene>
<evidence type="ECO:0000256" key="4">
    <source>
        <dbReference type="ARBA" id="ARBA00022525"/>
    </source>
</evidence>
<dbReference type="GO" id="GO:0005576">
    <property type="term" value="C:extracellular region"/>
    <property type="evidence" value="ECO:0007669"/>
    <property type="project" value="UniProtKB-SubCell"/>
</dbReference>
<evidence type="ECO:0000313" key="9">
    <source>
        <dbReference type="EMBL" id="SDX44611.1"/>
    </source>
</evidence>
<evidence type="ECO:0000259" key="7">
    <source>
        <dbReference type="Pfam" id="PF00669"/>
    </source>
</evidence>
<dbReference type="InterPro" id="IPR001029">
    <property type="entry name" value="Flagellin_N"/>
</dbReference>
<evidence type="ECO:0000256" key="5">
    <source>
        <dbReference type="ARBA" id="ARBA00023143"/>
    </source>
</evidence>
<keyword evidence="4" id="KW-0964">Secreted</keyword>
<keyword evidence="9" id="KW-0282">Flagellum</keyword>
<sequence length="528" mass="56503">MIRISSQQIFSNGISRLQSLNANIQRTEEQISTGKKVNRASDDPVAAARILKLDQEVARIEQFQRNAGLAENRLNQEEGALSSMVDVVQRVRELTVQAGNATLSDNDRDSIASELRQRLDQLANLTNTRDASGEYIFSGFQGDTPAFGKNISGHYVYQGDEGQRFLEIDDGVRIAISDHGKGVFVDIPSAHTTFFAEASPANASSAQISTGMVLDQDAYDTFVDSLNGDDLVVRFQDDGAGGLNYEVVAKSEPEPKTVLSTGAYTSGESIVFEGIQFEITGAQLNDTFNIKTSGKQSLFSSIEKLIYGLEQQPLTPAQATIDGATGFTPNTGDVMYINGIALGPFTAGDTVADLNAAINGSIELQQAGVSSELDGNQLVITGQGQDLRISAADESVAPAVTTWTGDLAVTGGKFEDLSVVAGVGVTSINVASGQQAFYDLIADSLINLDNVQDSVLRTQTELGGRMNAVESTADFLEDSSTYSKDIRSQLQDVDFAEAISTLSFQSFVLQAAQQSFAQVSQLSLFDRL</sequence>
<dbReference type="GO" id="GO:0005198">
    <property type="term" value="F:structural molecule activity"/>
    <property type="evidence" value="ECO:0007669"/>
    <property type="project" value="InterPro"/>
</dbReference>
<evidence type="ECO:0000256" key="1">
    <source>
        <dbReference type="ARBA" id="ARBA00004365"/>
    </source>
</evidence>
<dbReference type="SUPFAM" id="SSF64518">
    <property type="entry name" value="Phase 1 flagellin"/>
    <property type="match status" value="2"/>
</dbReference>
<dbReference type="NCBIfam" id="TIGR02550">
    <property type="entry name" value="flagell_flgL"/>
    <property type="match status" value="1"/>
</dbReference>
<protein>
    <submittedName>
        <fullName evidence="9">Flagellar hook-associated protein 3</fullName>
    </submittedName>
</protein>
<dbReference type="Proteomes" id="UP000199675">
    <property type="component" value="Unassembled WGS sequence"/>
</dbReference>
<proteinExistence type="inferred from homology"/>
<evidence type="ECO:0000256" key="3">
    <source>
        <dbReference type="ARBA" id="ARBA00005709"/>
    </source>
</evidence>